<organism evidence="1 2">
    <name type="scientific">Lentilactobacillus diolivorans</name>
    <dbReference type="NCBI Taxonomy" id="179838"/>
    <lineage>
        <taxon>Bacteria</taxon>
        <taxon>Bacillati</taxon>
        <taxon>Bacillota</taxon>
        <taxon>Bacilli</taxon>
        <taxon>Lactobacillales</taxon>
        <taxon>Lactobacillaceae</taxon>
        <taxon>Lentilactobacillus</taxon>
    </lineage>
</organism>
<dbReference type="SUPFAM" id="SSF53800">
    <property type="entry name" value="Chelatase"/>
    <property type="match status" value="1"/>
</dbReference>
<protein>
    <submittedName>
        <fullName evidence="1">Sirohydrochlorin cobaltochelatase</fullName>
    </submittedName>
</protein>
<evidence type="ECO:0000313" key="2">
    <source>
        <dbReference type="Proteomes" id="UP000321409"/>
    </source>
</evidence>
<dbReference type="EMBL" id="BKAB01000066">
    <property type="protein sequence ID" value="GEP25057.1"/>
    <property type="molecule type" value="Genomic_DNA"/>
</dbReference>
<dbReference type="PIRSF" id="PIRSF033579">
    <property type="entry name" value="Anaer_Co_chel"/>
    <property type="match status" value="1"/>
</dbReference>
<comment type="caution">
    <text evidence="1">The sequence shown here is derived from an EMBL/GenBank/DDBJ whole genome shotgun (WGS) entry which is preliminary data.</text>
</comment>
<dbReference type="Gene3D" id="3.40.50.1400">
    <property type="match status" value="2"/>
</dbReference>
<reference evidence="1 2" key="1">
    <citation type="submission" date="2019-07" db="EMBL/GenBank/DDBJ databases">
        <title>Whole genome shotgun sequence of Lactobacillus diolivorans NBRC 107869.</title>
        <authorList>
            <person name="Hosoyama A."/>
            <person name="Uohara A."/>
            <person name="Ohji S."/>
            <person name="Ichikawa N."/>
        </authorList>
    </citation>
    <scope>NUCLEOTIDE SEQUENCE [LARGE SCALE GENOMIC DNA]</scope>
    <source>
        <strain evidence="1 2">NBRC 107869</strain>
    </source>
</reference>
<dbReference type="CDD" id="cd03412">
    <property type="entry name" value="CbiK_N"/>
    <property type="match status" value="1"/>
</dbReference>
<sequence length="259" mass="29408">MNRVAVLVVSFGTTYPQTRQKTIEATENAFRTAFPNTKVFRAFTSNVVISRIKAHEGLQIDTPEEALDRIKDEGFETVYVQSLHMIPGIEYHRLLQQVTKVRDRFSKVVVGKPMLVSYIDYVKVINFLRGVGGTLADNEAVLFMGHGTSDRAFTAYACLDHMLMGSQHYLGAVESYPDIQFEINRLKKDGITRVRLQPFMLVAGNHAHQDMASDKPTSWKRLLEASGIQVDAQLKGMGEYPFIQQQFIEHLKKQLKEVK</sequence>
<gene>
    <name evidence="1" type="primary">cbiK</name>
    <name evidence="1" type="ORF">LDI01_26500</name>
</gene>
<keyword evidence="2" id="KW-1185">Reference proteome</keyword>
<dbReference type="RefSeq" id="WP_057866230.1">
    <property type="nucleotide sequence ID" value="NZ_BKAB01000066.1"/>
</dbReference>
<evidence type="ECO:0000313" key="1">
    <source>
        <dbReference type="EMBL" id="GEP25057.1"/>
    </source>
</evidence>
<proteinExistence type="predicted"/>
<name>A0ABQ0XG69_9LACO</name>
<accession>A0ABQ0XG69</accession>
<dbReference type="InterPro" id="IPR010388">
    <property type="entry name" value="Anaerobic_Co-chelatase"/>
</dbReference>
<dbReference type="CDD" id="cd03413">
    <property type="entry name" value="CbiK_C"/>
    <property type="match status" value="1"/>
</dbReference>
<dbReference type="Proteomes" id="UP000321409">
    <property type="component" value="Unassembled WGS sequence"/>
</dbReference>
<dbReference type="Pfam" id="PF06180">
    <property type="entry name" value="CbiK"/>
    <property type="match status" value="1"/>
</dbReference>